<keyword evidence="11" id="KW-1185">Reference proteome</keyword>
<dbReference type="PANTHER" id="PTHR30329:SF21">
    <property type="entry name" value="LIPOPROTEIN YIAD-RELATED"/>
    <property type="match status" value="1"/>
</dbReference>
<dbReference type="Pfam" id="PF00691">
    <property type="entry name" value="OmpA"/>
    <property type="match status" value="1"/>
</dbReference>
<dbReference type="PROSITE" id="PS01068">
    <property type="entry name" value="OMPA_1"/>
    <property type="match status" value="1"/>
</dbReference>
<evidence type="ECO:0000313" key="10">
    <source>
        <dbReference type="EMBL" id="GAA4657354.1"/>
    </source>
</evidence>
<evidence type="ECO:0000256" key="1">
    <source>
        <dbReference type="ARBA" id="ARBA00022618"/>
    </source>
</evidence>
<dbReference type="InterPro" id="IPR006664">
    <property type="entry name" value="OMP_bac"/>
</dbReference>
<evidence type="ECO:0000256" key="3">
    <source>
        <dbReference type="ARBA" id="ARBA00023136"/>
    </source>
</evidence>
<keyword evidence="2 8" id="KW-0732">Signal</keyword>
<comment type="subunit">
    <text evidence="8">The Tol-Pal system is composed of five core proteins: the inner membrane proteins TolA, TolQ and TolR, the periplasmic protein TolB and the outer membrane protein Pal. They form a network linking the inner and outer membranes and the peptidoglycan layer.</text>
</comment>
<dbReference type="PROSITE" id="PS51257">
    <property type="entry name" value="PROKAR_LIPOPROTEIN"/>
    <property type="match status" value="1"/>
</dbReference>
<dbReference type="SUPFAM" id="SSF103088">
    <property type="entry name" value="OmpA-like"/>
    <property type="match status" value="1"/>
</dbReference>
<keyword evidence="4 8" id="KW-0564">Palmitate</keyword>
<accession>A0ABP8VBU6</accession>
<dbReference type="InterPro" id="IPR050330">
    <property type="entry name" value="Bact_OuterMem_StrucFunc"/>
</dbReference>
<name>A0ABP8VBU6_9HYPH</name>
<dbReference type="PANTHER" id="PTHR30329">
    <property type="entry name" value="STATOR ELEMENT OF FLAGELLAR MOTOR COMPLEX"/>
    <property type="match status" value="1"/>
</dbReference>
<evidence type="ECO:0000259" key="9">
    <source>
        <dbReference type="PROSITE" id="PS51123"/>
    </source>
</evidence>
<dbReference type="InterPro" id="IPR006690">
    <property type="entry name" value="OMPA-like_CS"/>
</dbReference>
<keyword evidence="3 8" id="KW-0472">Membrane</keyword>
<feature type="domain" description="OmpA-like" evidence="9">
    <location>
        <begin position="54"/>
        <end position="168"/>
    </location>
</feature>
<proteinExistence type="inferred from homology"/>
<dbReference type="HAMAP" id="MF_02204">
    <property type="entry name" value="Pal"/>
    <property type="match status" value="1"/>
</dbReference>
<sequence length="168" mass="18653">MRSTKNIILHPLAMLLFGSLSLVGCGKERGSTLNTMNSAYLNDAGLNQTGPGSGQEFTVNVGDRVFFSLDSSSIDSDAERVLMRQAEWLLHYPHYSIMIEGHADERGTREYNLALGQRRAVAVRDYLISLGVSAQRIQTISYGKERPVAVCDDISCWNQNRRAVTTLK</sequence>
<dbReference type="PROSITE" id="PS51123">
    <property type="entry name" value="OMPA_2"/>
    <property type="match status" value="1"/>
</dbReference>
<gene>
    <name evidence="8 10" type="primary">pal</name>
    <name evidence="10" type="ORF">GCM10023262_00130</name>
</gene>
<dbReference type="CDD" id="cd07185">
    <property type="entry name" value="OmpA_C-like"/>
    <property type="match status" value="1"/>
</dbReference>
<keyword evidence="6 8" id="KW-0449">Lipoprotein</keyword>
<evidence type="ECO:0000256" key="2">
    <source>
        <dbReference type="ARBA" id="ARBA00022729"/>
    </source>
</evidence>
<dbReference type="EMBL" id="BAABJA010000001">
    <property type="protein sequence ID" value="GAA4657354.1"/>
    <property type="molecule type" value="Genomic_DNA"/>
</dbReference>
<comment type="caution">
    <text evidence="10">The sequence shown here is derived from an EMBL/GenBank/DDBJ whole genome shotgun (WGS) entry which is preliminary data.</text>
</comment>
<evidence type="ECO:0000256" key="6">
    <source>
        <dbReference type="ARBA" id="ARBA00023288"/>
    </source>
</evidence>
<dbReference type="PRINTS" id="PR01021">
    <property type="entry name" value="OMPADOMAIN"/>
</dbReference>
<dbReference type="Gene3D" id="3.30.1330.60">
    <property type="entry name" value="OmpA-like domain"/>
    <property type="match status" value="1"/>
</dbReference>
<keyword evidence="7 8" id="KW-0131">Cell cycle</keyword>
<dbReference type="InterPro" id="IPR006665">
    <property type="entry name" value="OmpA-like"/>
</dbReference>
<dbReference type="RefSeq" id="WP_345118064.1">
    <property type="nucleotide sequence ID" value="NZ_BAABJA010000001.1"/>
</dbReference>
<organism evidence="10 11">
    <name type="scientific">Bartonella pachyuromydis</name>
    <dbReference type="NCBI Taxonomy" id="931097"/>
    <lineage>
        <taxon>Bacteria</taxon>
        <taxon>Pseudomonadati</taxon>
        <taxon>Pseudomonadota</taxon>
        <taxon>Alphaproteobacteria</taxon>
        <taxon>Hyphomicrobiales</taxon>
        <taxon>Bartonellaceae</taxon>
        <taxon>Bartonella</taxon>
    </lineage>
</organism>
<comment type="subcellular location">
    <subcellularLocation>
        <location evidence="8">Cell outer membrane</location>
        <topology evidence="8">Lipid-anchor</topology>
    </subcellularLocation>
</comment>
<reference evidence="11" key="1">
    <citation type="journal article" date="2019" name="Int. J. Syst. Evol. Microbiol.">
        <title>The Global Catalogue of Microorganisms (GCM) 10K type strain sequencing project: providing services to taxonomists for standard genome sequencing and annotation.</title>
        <authorList>
            <consortium name="The Broad Institute Genomics Platform"/>
            <consortium name="The Broad Institute Genome Sequencing Center for Infectious Disease"/>
            <person name="Wu L."/>
            <person name="Ma J."/>
        </authorList>
    </citation>
    <scope>NUCLEOTIDE SEQUENCE [LARGE SCALE GENOMIC DNA]</scope>
    <source>
        <strain evidence="11">JCM 17714</strain>
    </source>
</reference>
<comment type="function">
    <text evidence="8">Part of the Tol-Pal system, which plays a role in outer membrane invagination during cell division and is important for maintaining outer membrane integrity.</text>
</comment>
<keyword evidence="5 8" id="KW-0998">Cell outer membrane</keyword>
<protein>
    <recommendedName>
        <fullName evidence="8">Peptidoglycan-associated lipoprotein</fullName>
        <shortName evidence="8">PAL</shortName>
    </recommendedName>
</protein>
<evidence type="ECO:0000256" key="5">
    <source>
        <dbReference type="ARBA" id="ARBA00023237"/>
    </source>
</evidence>
<dbReference type="InterPro" id="IPR036737">
    <property type="entry name" value="OmpA-like_sf"/>
</dbReference>
<keyword evidence="1 8" id="KW-0132">Cell division</keyword>
<comment type="similarity">
    <text evidence="8">Belongs to the Pal lipoprotein family.</text>
</comment>
<dbReference type="InterPro" id="IPR014169">
    <property type="entry name" value="Pal_lipo_C"/>
</dbReference>
<evidence type="ECO:0000313" key="11">
    <source>
        <dbReference type="Proteomes" id="UP001501699"/>
    </source>
</evidence>
<dbReference type="NCBIfam" id="TIGR02802">
    <property type="entry name" value="Pal_lipo"/>
    <property type="match status" value="1"/>
</dbReference>
<dbReference type="InterPro" id="IPR039001">
    <property type="entry name" value="Pal"/>
</dbReference>
<evidence type="ECO:0000256" key="7">
    <source>
        <dbReference type="ARBA" id="ARBA00023306"/>
    </source>
</evidence>
<evidence type="ECO:0000256" key="8">
    <source>
        <dbReference type="HAMAP-Rule" id="MF_02204"/>
    </source>
</evidence>
<evidence type="ECO:0000256" key="4">
    <source>
        <dbReference type="ARBA" id="ARBA00023139"/>
    </source>
</evidence>
<dbReference type="Proteomes" id="UP001501699">
    <property type="component" value="Unassembled WGS sequence"/>
</dbReference>